<dbReference type="EMBL" id="BAAAFO010000004">
    <property type="protein sequence ID" value="GAA0261593.1"/>
    <property type="molecule type" value="Genomic_DNA"/>
</dbReference>
<keyword evidence="1" id="KW-0472">Membrane</keyword>
<sequence>MPRVDIVAADTPFARRLQQGFGYPLRGSALATCAVLALVHYVGLLPGFTGALATALVWAATWRYAAECMQHTANGYADPPDVGSDGDSSSGWGLTAVHLLVVALCVVSIVFFPRLLWPVLVLAALVLPAIDMSLVFDGNLALAINPLNWLRVIRAFGAAYLIPVAINLLLGVLIVIASVTTAQLPRVFALPLFAFAYTYLIVLAFHLMGALIHQRHEHFGMTPEAPALARASGQDADDELVEAARRQAAADPMAALRLLAGRLRERAAPPAVHQAYRELVQRQGLRDDLLVHGQIWIAALIAQDESRRALGVLQECIGIDASFVPDDPRTCGGLADLAARIGMSRLAIHLGQGYLAHWPRDPHAPHYGLLAARALAAHADQHAAAAALLDQLAEAWPEHSLRGEIDAQRRQLVSIA</sequence>
<feature type="transmembrane region" description="Helical" evidence="1">
    <location>
        <begin position="188"/>
        <end position="212"/>
    </location>
</feature>
<accession>A0ABN0UU47</accession>
<keyword evidence="1" id="KW-1133">Transmembrane helix</keyword>
<feature type="transmembrane region" description="Helical" evidence="1">
    <location>
        <begin position="117"/>
        <end position="136"/>
    </location>
</feature>
<protein>
    <submittedName>
        <fullName evidence="2">DUF4013 domain-containing protein</fullName>
    </submittedName>
</protein>
<dbReference type="RefSeq" id="WP_343883503.1">
    <property type="nucleotide sequence ID" value="NZ_BAAAFO010000004.1"/>
</dbReference>
<name>A0ABN0UU47_9GAMM</name>
<evidence type="ECO:0000313" key="2">
    <source>
        <dbReference type="EMBL" id="GAA0261593.1"/>
    </source>
</evidence>
<evidence type="ECO:0000313" key="3">
    <source>
        <dbReference type="Proteomes" id="UP001500657"/>
    </source>
</evidence>
<feature type="transmembrane region" description="Helical" evidence="1">
    <location>
        <begin position="48"/>
        <end position="66"/>
    </location>
</feature>
<keyword evidence="1" id="KW-0812">Transmembrane</keyword>
<feature type="transmembrane region" description="Helical" evidence="1">
    <location>
        <begin position="92"/>
        <end position="111"/>
    </location>
</feature>
<keyword evidence="3" id="KW-1185">Reference proteome</keyword>
<proteinExistence type="predicted"/>
<feature type="transmembrane region" description="Helical" evidence="1">
    <location>
        <begin position="157"/>
        <end position="182"/>
    </location>
</feature>
<evidence type="ECO:0000256" key="1">
    <source>
        <dbReference type="SAM" id="Phobius"/>
    </source>
</evidence>
<reference evidence="2 3" key="1">
    <citation type="journal article" date="2019" name="Int. J. Syst. Evol. Microbiol.">
        <title>The Global Catalogue of Microorganisms (GCM) 10K type strain sequencing project: providing services to taxonomists for standard genome sequencing and annotation.</title>
        <authorList>
            <consortium name="The Broad Institute Genomics Platform"/>
            <consortium name="The Broad Institute Genome Sequencing Center for Infectious Disease"/>
            <person name="Wu L."/>
            <person name="Ma J."/>
        </authorList>
    </citation>
    <scope>NUCLEOTIDE SEQUENCE [LARGE SCALE GENOMIC DNA]</scope>
    <source>
        <strain evidence="2 3">JCM 16242</strain>
    </source>
</reference>
<comment type="caution">
    <text evidence="2">The sequence shown here is derived from an EMBL/GenBank/DDBJ whole genome shotgun (WGS) entry which is preliminary data.</text>
</comment>
<organism evidence="2 3">
    <name type="scientific">Rhodanobacter caeni</name>
    <dbReference type="NCBI Taxonomy" id="657654"/>
    <lineage>
        <taxon>Bacteria</taxon>
        <taxon>Pseudomonadati</taxon>
        <taxon>Pseudomonadota</taxon>
        <taxon>Gammaproteobacteria</taxon>
        <taxon>Lysobacterales</taxon>
        <taxon>Rhodanobacteraceae</taxon>
        <taxon>Rhodanobacter</taxon>
    </lineage>
</organism>
<gene>
    <name evidence="2" type="ORF">GCM10009126_28930</name>
</gene>
<dbReference type="Proteomes" id="UP001500657">
    <property type="component" value="Unassembled WGS sequence"/>
</dbReference>